<dbReference type="Proteomes" id="UP000609726">
    <property type="component" value="Unassembled WGS sequence"/>
</dbReference>
<dbReference type="EMBL" id="WHJH01000106">
    <property type="protein sequence ID" value="NHZ93876.1"/>
    <property type="molecule type" value="Genomic_DNA"/>
</dbReference>
<proteinExistence type="predicted"/>
<keyword evidence="2" id="KW-1185">Reference proteome</keyword>
<name>A0ABX0P3F9_9BURK</name>
<protein>
    <submittedName>
        <fullName evidence="1">Uncharacterized protein</fullName>
    </submittedName>
</protein>
<evidence type="ECO:0000313" key="2">
    <source>
        <dbReference type="Proteomes" id="UP000609726"/>
    </source>
</evidence>
<reference evidence="1 2" key="1">
    <citation type="submission" date="2019-10" db="EMBL/GenBank/DDBJ databases">
        <title>Taxonomy of Antarctic Massilia spp.: description of Massilia rubra sp. nov., Massilia aquatica sp. nov., Massilia mucilaginosa sp. nov., Massilia frigida sp. nov. isolated from streams, lakes and regoliths.</title>
        <authorList>
            <person name="Holochova P."/>
            <person name="Sedlacek I."/>
            <person name="Kralova S."/>
            <person name="Maslanova I."/>
            <person name="Busse H.-J."/>
            <person name="Stankova E."/>
            <person name="Vrbovska V."/>
            <person name="Kovarovic V."/>
            <person name="Bartak M."/>
            <person name="Svec P."/>
            <person name="Pantucek R."/>
        </authorList>
    </citation>
    <scope>NUCLEOTIDE SEQUENCE [LARGE SCALE GENOMIC DNA]</scope>
    <source>
        <strain evidence="1 2">CCM 8733</strain>
    </source>
</reference>
<evidence type="ECO:0000313" key="1">
    <source>
        <dbReference type="EMBL" id="NHZ93876.1"/>
    </source>
</evidence>
<sequence length="87" mass="9947">MRFFAITSMMSRLEKVYNYFVKKSRAEQSPQGLPSLFCGHFFALQADPSTTGVCWNLAYQFHAGSTDLNSLDIRMSLAHMAYRNETL</sequence>
<organism evidence="1 2">
    <name type="scientific">Massilia mucilaginosa</name>
    <dbReference type="NCBI Taxonomy" id="2609282"/>
    <lineage>
        <taxon>Bacteria</taxon>
        <taxon>Pseudomonadati</taxon>
        <taxon>Pseudomonadota</taxon>
        <taxon>Betaproteobacteria</taxon>
        <taxon>Burkholderiales</taxon>
        <taxon>Oxalobacteraceae</taxon>
        <taxon>Telluria group</taxon>
        <taxon>Massilia</taxon>
    </lineage>
</organism>
<gene>
    <name evidence="1" type="ORF">F2P45_33490</name>
</gene>
<accession>A0ABX0P3F9</accession>
<comment type="caution">
    <text evidence="1">The sequence shown here is derived from an EMBL/GenBank/DDBJ whole genome shotgun (WGS) entry which is preliminary data.</text>
</comment>